<name>A0AAN7JQ36_9MYRT</name>
<protein>
    <submittedName>
        <fullName evidence="1">Uncharacterized protein</fullName>
    </submittedName>
</protein>
<keyword evidence="2" id="KW-1185">Reference proteome</keyword>
<dbReference type="EMBL" id="JAXIOK010000017">
    <property type="protein sequence ID" value="KAK4751465.1"/>
    <property type="molecule type" value="Genomic_DNA"/>
</dbReference>
<organism evidence="1 2">
    <name type="scientific">Trapa incisa</name>
    <dbReference type="NCBI Taxonomy" id="236973"/>
    <lineage>
        <taxon>Eukaryota</taxon>
        <taxon>Viridiplantae</taxon>
        <taxon>Streptophyta</taxon>
        <taxon>Embryophyta</taxon>
        <taxon>Tracheophyta</taxon>
        <taxon>Spermatophyta</taxon>
        <taxon>Magnoliopsida</taxon>
        <taxon>eudicotyledons</taxon>
        <taxon>Gunneridae</taxon>
        <taxon>Pentapetalae</taxon>
        <taxon>rosids</taxon>
        <taxon>malvids</taxon>
        <taxon>Myrtales</taxon>
        <taxon>Lythraceae</taxon>
        <taxon>Trapa</taxon>
    </lineage>
</organism>
<evidence type="ECO:0000313" key="1">
    <source>
        <dbReference type="EMBL" id="KAK4751465.1"/>
    </source>
</evidence>
<accession>A0AAN7JQ36</accession>
<gene>
    <name evidence="1" type="ORF">SAY87_004947</name>
</gene>
<dbReference type="Proteomes" id="UP001345219">
    <property type="component" value="Chromosome 4"/>
</dbReference>
<evidence type="ECO:0000313" key="2">
    <source>
        <dbReference type="Proteomes" id="UP001345219"/>
    </source>
</evidence>
<comment type="caution">
    <text evidence="1">The sequence shown here is derived from an EMBL/GenBank/DDBJ whole genome shotgun (WGS) entry which is preliminary data.</text>
</comment>
<proteinExistence type="predicted"/>
<reference evidence="1 2" key="1">
    <citation type="journal article" date="2023" name="Hortic Res">
        <title>Pangenome of water caltrop reveals structural variations and asymmetric subgenome divergence after allopolyploidization.</title>
        <authorList>
            <person name="Zhang X."/>
            <person name="Chen Y."/>
            <person name="Wang L."/>
            <person name="Yuan Y."/>
            <person name="Fang M."/>
            <person name="Shi L."/>
            <person name="Lu R."/>
            <person name="Comes H.P."/>
            <person name="Ma Y."/>
            <person name="Chen Y."/>
            <person name="Huang G."/>
            <person name="Zhou Y."/>
            <person name="Zheng Z."/>
            <person name="Qiu Y."/>
        </authorList>
    </citation>
    <scope>NUCLEOTIDE SEQUENCE [LARGE SCALE GENOMIC DNA]</scope>
    <source>
        <tissue evidence="1">Roots</tissue>
    </source>
</reference>
<dbReference type="AlphaFoldDB" id="A0AAN7JQ36"/>
<sequence>MDKELGNRLKKTKPREGFAENMKMRAALILQKQRLRGIYKKERWGRGHVETLASSRLFEVDQLGQDWAEPMVIHLYDYHSINMIPEHVHPEKKDKREMRLVWPRLLIVFRFWPYSTKFKVLSRKSCAGTVYMIFVINVKDPMDLLLSALTIRVHQAFKQPLKEQMNLTVTRTALQTHDQYMLVQWTIPVLSSVLRGDRMVSPCDEDYSHVT</sequence>